<organism evidence="11 12">
    <name type="scientific">Microctonus hyperodae</name>
    <name type="common">Parasitoid wasp</name>
    <dbReference type="NCBI Taxonomy" id="165561"/>
    <lineage>
        <taxon>Eukaryota</taxon>
        <taxon>Metazoa</taxon>
        <taxon>Ecdysozoa</taxon>
        <taxon>Arthropoda</taxon>
        <taxon>Hexapoda</taxon>
        <taxon>Insecta</taxon>
        <taxon>Pterygota</taxon>
        <taxon>Neoptera</taxon>
        <taxon>Endopterygota</taxon>
        <taxon>Hymenoptera</taxon>
        <taxon>Apocrita</taxon>
        <taxon>Ichneumonoidea</taxon>
        <taxon>Braconidae</taxon>
        <taxon>Euphorinae</taxon>
        <taxon>Microctonus</taxon>
    </lineage>
</organism>
<evidence type="ECO:0000256" key="10">
    <source>
        <dbReference type="SAM" id="Phobius"/>
    </source>
</evidence>
<keyword evidence="8" id="KW-0675">Receptor</keyword>
<comment type="subcellular location">
    <subcellularLocation>
        <location evidence="1">Cell membrane</location>
        <topology evidence="1">Multi-pass membrane protein</topology>
    </subcellularLocation>
</comment>
<dbReference type="GO" id="GO:0007165">
    <property type="term" value="P:signal transduction"/>
    <property type="evidence" value="ECO:0007669"/>
    <property type="project" value="UniProtKB-KW"/>
</dbReference>
<evidence type="ECO:0000256" key="2">
    <source>
        <dbReference type="ARBA" id="ARBA00022475"/>
    </source>
</evidence>
<evidence type="ECO:0000256" key="9">
    <source>
        <dbReference type="ARBA" id="ARBA00023224"/>
    </source>
</evidence>
<dbReference type="GO" id="GO:0005886">
    <property type="term" value="C:plasma membrane"/>
    <property type="evidence" value="ECO:0007669"/>
    <property type="project" value="UniProtKB-SubCell"/>
</dbReference>
<protein>
    <submittedName>
        <fullName evidence="11">Uncharacterized protein</fullName>
    </submittedName>
</protein>
<name>A0AA39KQ20_MICHY</name>
<evidence type="ECO:0000256" key="7">
    <source>
        <dbReference type="ARBA" id="ARBA00023136"/>
    </source>
</evidence>
<evidence type="ECO:0000256" key="4">
    <source>
        <dbReference type="ARBA" id="ARBA00022692"/>
    </source>
</evidence>
<dbReference type="GO" id="GO:0004984">
    <property type="term" value="F:olfactory receptor activity"/>
    <property type="evidence" value="ECO:0007669"/>
    <property type="project" value="InterPro"/>
</dbReference>
<dbReference type="Pfam" id="PF02949">
    <property type="entry name" value="7tm_6"/>
    <property type="match status" value="1"/>
</dbReference>
<keyword evidence="5" id="KW-0552">Olfaction</keyword>
<evidence type="ECO:0000313" key="12">
    <source>
        <dbReference type="Proteomes" id="UP001168972"/>
    </source>
</evidence>
<comment type="caution">
    <text evidence="11">The sequence shown here is derived from an EMBL/GenBank/DDBJ whole genome shotgun (WGS) entry which is preliminary data.</text>
</comment>
<keyword evidence="12" id="KW-1185">Reference proteome</keyword>
<keyword evidence="9" id="KW-0807">Transducer</keyword>
<dbReference type="PANTHER" id="PTHR21137:SF35">
    <property type="entry name" value="ODORANT RECEPTOR 19A-RELATED"/>
    <property type="match status" value="1"/>
</dbReference>
<dbReference type="EMBL" id="JAQQBR010001301">
    <property type="protein sequence ID" value="KAK0169361.1"/>
    <property type="molecule type" value="Genomic_DNA"/>
</dbReference>
<evidence type="ECO:0000256" key="1">
    <source>
        <dbReference type="ARBA" id="ARBA00004651"/>
    </source>
</evidence>
<dbReference type="GO" id="GO:0005549">
    <property type="term" value="F:odorant binding"/>
    <property type="evidence" value="ECO:0007669"/>
    <property type="project" value="InterPro"/>
</dbReference>
<keyword evidence="3" id="KW-0716">Sensory transduction</keyword>
<keyword evidence="7 10" id="KW-0472">Membrane</keyword>
<evidence type="ECO:0000256" key="3">
    <source>
        <dbReference type="ARBA" id="ARBA00022606"/>
    </source>
</evidence>
<evidence type="ECO:0000256" key="6">
    <source>
        <dbReference type="ARBA" id="ARBA00022989"/>
    </source>
</evidence>
<accession>A0AA39KQ20</accession>
<dbReference type="PANTHER" id="PTHR21137">
    <property type="entry name" value="ODORANT RECEPTOR"/>
    <property type="match status" value="1"/>
</dbReference>
<proteinExistence type="predicted"/>
<dbReference type="Proteomes" id="UP001168972">
    <property type="component" value="Unassembled WGS sequence"/>
</dbReference>
<keyword evidence="2" id="KW-1003">Cell membrane</keyword>
<dbReference type="InterPro" id="IPR004117">
    <property type="entry name" value="7tm6_olfct_rcpt"/>
</dbReference>
<evidence type="ECO:0000256" key="8">
    <source>
        <dbReference type="ARBA" id="ARBA00023170"/>
    </source>
</evidence>
<feature type="non-terminal residue" evidence="11">
    <location>
        <position position="142"/>
    </location>
</feature>
<reference evidence="11" key="1">
    <citation type="journal article" date="2023" name="bioRxiv">
        <title>Scaffold-level genome assemblies of two parasitoid biocontrol wasps reveal the parthenogenesis mechanism and an associated novel virus.</title>
        <authorList>
            <person name="Inwood S."/>
            <person name="Skelly J."/>
            <person name="Guhlin J."/>
            <person name="Harrop T."/>
            <person name="Goldson S."/>
            <person name="Dearden P."/>
        </authorList>
    </citation>
    <scope>NUCLEOTIDE SEQUENCE</scope>
    <source>
        <strain evidence="11">Lincoln</strain>
        <tissue evidence="11">Whole body</tissue>
    </source>
</reference>
<feature type="transmembrane region" description="Helical" evidence="10">
    <location>
        <begin position="67"/>
        <end position="88"/>
    </location>
</feature>
<keyword evidence="4 10" id="KW-0812">Transmembrane</keyword>
<evidence type="ECO:0000256" key="5">
    <source>
        <dbReference type="ARBA" id="ARBA00022725"/>
    </source>
</evidence>
<sequence length="142" mass="16523">TNISAGFDTLFFGIMLQIISKMNILKHRFQVTVAALSEIHDEKLYNIQDYKKIEDQFLTNWIKSHNAIISAVPICIIVYLISQMEIFTTKFMDLRLAMYNTQWFALSISAKRNITFMMMRTLKPVIFTSGYMVTLSLESFKS</sequence>
<evidence type="ECO:0000313" key="11">
    <source>
        <dbReference type="EMBL" id="KAK0169361.1"/>
    </source>
</evidence>
<dbReference type="AlphaFoldDB" id="A0AA39KQ20"/>
<keyword evidence="6 10" id="KW-1133">Transmembrane helix</keyword>
<feature type="non-terminal residue" evidence="11">
    <location>
        <position position="1"/>
    </location>
</feature>
<gene>
    <name evidence="11" type="ORF">PV327_011622</name>
</gene>
<reference evidence="11" key="2">
    <citation type="submission" date="2023-03" db="EMBL/GenBank/DDBJ databases">
        <authorList>
            <person name="Inwood S.N."/>
            <person name="Skelly J.G."/>
            <person name="Guhlin J."/>
            <person name="Harrop T.W.R."/>
            <person name="Goldson S.G."/>
            <person name="Dearden P.K."/>
        </authorList>
    </citation>
    <scope>NUCLEOTIDE SEQUENCE</scope>
    <source>
        <strain evidence="11">Lincoln</strain>
        <tissue evidence="11">Whole body</tissue>
    </source>
</reference>